<dbReference type="Proteomes" id="UP000009038">
    <property type="component" value="Unassembled WGS sequence"/>
</dbReference>
<evidence type="ECO:0000313" key="4">
    <source>
        <dbReference type="EMBL" id="EHA26894.1"/>
    </source>
</evidence>
<dbReference type="Pfam" id="PF05368">
    <property type="entry name" value="NmrA"/>
    <property type="match status" value="1"/>
</dbReference>
<dbReference type="InterPro" id="IPR008030">
    <property type="entry name" value="NmrA-like"/>
</dbReference>
<gene>
    <name evidence="4" type="ORF">ASPNIDRAFT_35675</name>
</gene>
<feature type="domain" description="NmrA-like" evidence="3">
    <location>
        <begin position="90"/>
        <end position="213"/>
    </location>
</feature>
<dbReference type="OrthoDB" id="9974981at2759"/>
<dbReference type="SUPFAM" id="SSF51735">
    <property type="entry name" value="NAD(P)-binding Rossmann-fold domains"/>
    <property type="match status" value="1"/>
</dbReference>
<dbReference type="PANTHER" id="PTHR47706:SF1">
    <property type="entry name" value="CIPA-LIKE, PUTATIVE (AFU_ORTHOLOGUE AFUA_1G12460)-RELATED"/>
    <property type="match status" value="1"/>
</dbReference>
<reference evidence="4 5" key="1">
    <citation type="journal article" date="2011" name="Genome Res.">
        <title>Comparative genomics of citric-acid-producing Aspergillus niger ATCC 1015 versus enzyme-producing CBS 513.88.</title>
        <authorList>
            <person name="Andersen M.R."/>
            <person name="Salazar M.P."/>
            <person name="Schaap P.J."/>
            <person name="van de Vondervoort P.J."/>
            <person name="Culley D."/>
            <person name="Thykaer J."/>
            <person name="Frisvad J.C."/>
            <person name="Nielsen K.F."/>
            <person name="Albang R."/>
            <person name="Albermann K."/>
            <person name="Berka R.M."/>
            <person name="Braus G.H."/>
            <person name="Braus-Stromeyer S.A."/>
            <person name="Corrochano L.M."/>
            <person name="Dai Z."/>
            <person name="van Dijck P.W."/>
            <person name="Hofmann G."/>
            <person name="Lasure L.L."/>
            <person name="Magnuson J.K."/>
            <person name="Menke H."/>
            <person name="Meijer M."/>
            <person name="Meijer S.L."/>
            <person name="Nielsen J.B."/>
            <person name="Nielsen M.L."/>
            <person name="van Ooyen A.J."/>
            <person name="Pel H.J."/>
            <person name="Poulsen L."/>
            <person name="Samson R.A."/>
            <person name="Stam H."/>
            <person name="Tsang A."/>
            <person name="van den Brink J.M."/>
            <person name="Atkins A."/>
            <person name="Aerts A."/>
            <person name="Shapiro H."/>
            <person name="Pangilinan J."/>
            <person name="Salamov A."/>
            <person name="Lou Y."/>
            <person name="Lindquist E."/>
            <person name="Lucas S."/>
            <person name="Grimwood J."/>
            <person name="Grigoriev I.V."/>
            <person name="Kubicek C.P."/>
            <person name="Martinez D."/>
            <person name="van Peij N.N."/>
            <person name="Roubos J.A."/>
            <person name="Nielsen J."/>
            <person name="Baker S.E."/>
        </authorList>
    </citation>
    <scope>NUCLEOTIDE SEQUENCE [LARGE SCALE GENOMIC DNA]</scope>
    <source>
        <strain evidence="5">ATCC 1015 / CBS 113.46 / FGSC A1144 / LSHB Ac4 / NCTC 3858a / NRRL 328 / USDA 3528.7</strain>
    </source>
</reference>
<organism evidence="4 5">
    <name type="scientific">Aspergillus niger (strain ATCC 1015 / CBS 113.46 / FGSC A1144 / LSHB Ac4 / NCTC 3858a / NRRL 328 / USDA 3528.7)</name>
    <dbReference type="NCBI Taxonomy" id="380704"/>
    <lineage>
        <taxon>Eukaryota</taxon>
        <taxon>Fungi</taxon>
        <taxon>Dikarya</taxon>
        <taxon>Ascomycota</taxon>
        <taxon>Pezizomycotina</taxon>
        <taxon>Eurotiomycetes</taxon>
        <taxon>Eurotiomycetidae</taxon>
        <taxon>Eurotiales</taxon>
        <taxon>Aspergillaceae</taxon>
        <taxon>Aspergillus</taxon>
        <taxon>Aspergillus subgen. Circumdati</taxon>
    </lineage>
</organism>
<dbReference type="Gene3D" id="3.40.50.720">
    <property type="entry name" value="NAD(P)-binding Rossmann-like Domain"/>
    <property type="match status" value="1"/>
</dbReference>
<protein>
    <recommendedName>
        <fullName evidence="3">NmrA-like domain-containing protein</fullName>
    </recommendedName>
</protein>
<proteinExistence type="predicted"/>
<sequence>MQVQYCTLSKVGVDLNPEVGVSVHRSADLEPSPLEAITITKYIYLAVLPKYYSHSLVLVQSNWSLLSFSSLHFDQYDHYQESCDPWGYILYATGTLGSRIASALSAAGHEVTAIQRKDSTKPAPEGLKPTRVDYQNKDELISTFTGQEVVISAVPFPQLNSEKIIIDACIAASVKRFIPSEYTTMMESPLTINLPIAKEKVLIRQYLNSVMPDTSSPTTWTSINNGAFFDMALKYGVLGPNPMTKKATFHDGGDKEIAVSLLGDIATAIVKLLEPTKFEAAANQPVYICSAVITERKLTKMVSEILGIDFGTPEDVDIKKLIEESDERLKRGDMSAVINYYFQMMYREGYMGGEFMRFNWNERLGLTFMGEEEVRDAVREILGA</sequence>
<dbReference type="InterPro" id="IPR051609">
    <property type="entry name" value="NmrA/Isoflavone_reductase-like"/>
</dbReference>
<keyword evidence="2" id="KW-0560">Oxidoreductase</keyword>
<dbReference type="EMBL" id="ACJE01000004">
    <property type="protein sequence ID" value="EHA26894.1"/>
    <property type="molecule type" value="Genomic_DNA"/>
</dbReference>
<evidence type="ECO:0000256" key="2">
    <source>
        <dbReference type="ARBA" id="ARBA00023002"/>
    </source>
</evidence>
<dbReference type="InterPro" id="IPR036291">
    <property type="entry name" value="NAD(P)-bd_dom_sf"/>
</dbReference>
<evidence type="ECO:0000313" key="5">
    <source>
        <dbReference type="Proteomes" id="UP000009038"/>
    </source>
</evidence>
<dbReference type="GO" id="GO:0016491">
    <property type="term" value="F:oxidoreductase activity"/>
    <property type="evidence" value="ECO:0007669"/>
    <property type="project" value="UniProtKB-KW"/>
</dbReference>
<dbReference type="STRING" id="380704.G3XQQ0"/>
<dbReference type="AlphaFoldDB" id="G3XQQ0"/>
<dbReference type="Gene3D" id="3.90.25.10">
    <property type="entry name" value="UDP-galactose 4-epimerase, domain 1"/>
    <property type="match status" value="1"/>
</dbReference>
<dbReference type="PANTHER" id="PTHR47706">
    <property type="entry name" value="NMRA-LIKE FAMILY PROTEIN"/>
    <property type="match status" value="1"/>
</dbReference>
<dbReference type="HOGENOM" id="CLU_044876_3_0_1"/>
<evidence type="ECO:0000256" key="1">
    <source>
        <dbReference type="ARBA" id="ARBA00022857"/>
    </source>
</evidence>
<evidence type="ECO:0000259" key="3">
    <source>
        <dbReference type="Pfam" id="PF05368"/>
    </source>
</evidence>
<accession>G3XQQ0</accession>
<keyword evidence="1" id="KW-0521">NADP</keyword>
<name>G3XQQ0_ASPNA</name>
<comment type="caution">
    <text evidence="4">The sequence shown here is derived from an EMBL/GenBank/DDBJ whole genome shotgun (WGS) entry which is preliminary data.</text>
</comment>